<protein>
    <recommendedName>
        <fullName evidence="3">Pollen allergen Poa p IX/Phl p VI domain-containing protein</fullName>
    </recommendedName>
</protein>
<dbReference type="OrthoDB" id="679042at2759"/>
<evidence type="ECO:0000313" key="4">
    <source>
        <dbReference type="EnsemblPlants" id="TraesCS6A02G088600.1.cds1"/>
    </source>
</evidence>
<dbReference type="Gramene" id="TraesCAD_scaffold_038872_01G000800.1">
    <property type="protein sequence ID" value="TraesCAD_scaffold_038872_01G000800.1"/>
    <property type="gene ID" value="TraesCAD_scaffold_038872_01G000800"/>
</dbReference>
<dbReference type="Gramene" id="TraesCS6A02G088600.1">
    <property type="protein sequence ID" value="TraesCS6A02G088600.1.cds1"/>
    <property type="gene ID" value="TraesCS6A02G088600"/>
</dbReference>
<accession>A0A3B6NM23</accession>
<evidence type="ECO:0000256" key="1">
    <source>
        <dbReference type="ARBA" id="ARBA00008818"/>
    </source>
</evidence>
<reference evidence="4" key="1">
    <citation type="submission" date="2018-08" db="EMBL/GenBank/DDBJ databases">
        <authorList>
            <person name="Rossello M."/>
        </authorList>
    </citation>
    <scope>NUCLEOTIDE SEQUENCE [LARGE SCALE GENOMIC DNA]</scope>
    <source>
        <strain evidence="4">cv. Chinese Spring</strain>
    </source>
</reference>
<keyword evidence="2" id="KW-0812">Transmembrane</keyword>
<evidence type="ECO:0000259" key="3">
    <source>
        <dbReference type="Pfam" id="PF01620"/>
    </source>
</evidence>
<dbReference type="Gramene" id="TraesCS6A03G0202200.1">
    <property type="protein sequence ID" value="TraesCS6A03G0202200.1.CDS1"/>
    <property type="gene ID" value="TraesCS6A03G0202200"/>
</dbReference>
<dbReference type="InterPro" id="IPR002914">
    <property type="entry name" value="Poa_pIX/Phl_pVI"/>
</dbReference>
<dbReference type="AlphaFoldDB" id="A0A3B6NM23"/>
<dbReference type="Pfam" id="PF01620">
    <property type="entry name" value="Pollen_allerg_2"/>
    <property type="match status" value="2"/>
</dbReference>
<dbReference type="OMA" id="FEVHSVK"/>
<dbReference type="PRINTS" id="PR00833">
    <property type="entry name" value="POAALLERGEN"/>
</dbReference>
<evidence type="ECO:0000256" key="2">
    <source>
        <dbReference type="SAM" id="Phobius"/>
    </source>
</evidence>
<dbReference type="Proteomes" id="UP000019116">
    <property type="component" value="Chromosome 6A"/>
</dbReference>
<comment type="similarity">
    <text evidence="1">Belongs to the Poa p IX/Phl p VI allergen family.</text>
</comment>
<dbReference type="Gramene" id="TraesKAR6A01G0040220.1">
    <property type="protein sequence ID" value="cds.TraesKAR6A01G0040220.1"/>
    <property type="gene ID" value="TraesKAR6A01G0040220"/>
</dbReference>
<reference evidence="4" key="2">
    <citation type="submission" date="2018-10" db="UniProtKB">
        <authorList>
            <consortium name="EnsemblPlants"/>
        </authorList>
    </citation>
    <scope>IDENTIFICATION</scope>
</reference>
<feature type="transmembrane region" description="Helical" evidence="2">
    <location>
        <begin position="41"/>
        <end position="64"/>
    </location>
</feature>
<dbReference type="RefSeq" id="XP_044406140.1">
    <property type="nucleotide sequence ID" value="XM_044550205.1"/>
</dbReference>
<dbReference type="EnsemblPlants" id="TraesCS6A02G088600.1">
    <property type="protein sequence ID" value="TraesCS6A02G088600.1.cds1"/>
    <property type="gene ID" value="TraesCS6A02G088600"/>
</dbReference>
<feature type="domain" description="Pollen allergen Poa p IX/Phl p VI" evidence="3">
    <location>
        <begin position="210"/>
        <end position="297"/>
    </location>
</feature>
<proteinExistence type="inferred from homology"/>
<feature type="domain" description="Pollen allergen Poa p IX/Phl p VI" evidence="3">
    <location>
        <begin position="42"/>
        <end position="198"/>
    </location>
</feature>
<dbReference type="GeneID" id="543022"/>
<dbReference type="SMR" id="A0A3B6NM23"/>
<keyword evidence="5" id="KW-1185">Reference proteome</keyword>
<keyword evidence="2" id="KW-1133">Transmembrane helix</keyword>
<evidence type="ECO:0000313" key="5">
    <source>
        <dbReference type="Proteomes" id="UP000019116"/>
    </source>
</evidence>
<dbReference type="CDD" id="cd12805">
    <property type="entry name" value="Allergen_V_VI"/>
    <property type="match status" value="1"/>
</dbReference>
<dbReference type="Gene3D" id="1.20.120.320">
    <property type="entry name" value="Group V grass pollen allergen"/>
    <property type="match status" value="2"/>
</dbReference>
<dbReference type="SUPFAM" id="SSF81736">
    <property type="entry name" value="Group V grass pollen allergen"/>
    <property type="match status" value="2"/>
</dbReference>
<keyword evidence="2" id="KW-0472">Membrane</keyword>
<name>A0A3B6NM23_WHEAT</name>
<organism evidence="4">
    <name type="scientific">Triticum aestivum</name>
    <name type="common">Wheat</name>
    <dbReference type="NCBI Taxonomy" id="4565"/>
    <lineage>
        <taxon>Eukaryota</taxon>
        <taxon>Viridiplantae</taxon>
        <taxon>Streptophyta</taxon>
        <taxon>Embryophyta</taxon>
        <taxon>Tracheophyta</taxon>
        <taxon>Spermatophyta</taxon>
        <taxon>Magnoliopsida</taxon>
        <taxon>Liliopsida</taxon>
        <taxon>Poales</taxon>
        <taxon>Poaceae</taxon>
        <taxon>BOP clade</taxon>
        <taxon>Pooideae</taxon>
        <taxon>Triticodae</taxon>
        <taxon>Triticeae</taxon>
        <taxon>Triticinae</taxon>
        <taxon>Triticum</taxon>
    </lineage>
</organism>
<sequence length="316" mass="32853">MYLYIYIKPTSFILTTQYNLFSPPASLQANQRSAMAAVQQYTVALFLAVAVALVAGPAVSYAAYAPGAPATPAAPGTQPKATTPEQKLMEDINNGFKAAVAAAAAVPPADKYKTFEATFSAASNKAFADVLKAAASGQMPAQSASMASLSKSLEASYKLAYDKAQGATPETKYDTYVASLTESLRVISGAFEVHSVKPAAEEVKGIPAPQLKTIDQIDAAYRTAATAADAAPVNDKFTVFESAFNKAIKETTGGAYDNYKFVPALESAVKQAYAATVASAPEVKYAVFQAALSKAINAMVEAEKDTGAATAGGYKA</sequence>
<gene>
    <name evidence="4" type="primary">LOC543022</name>
</gene>
<dbReference type="InterPro" id="IPR035506">
    <property type="entry name" value="Pollen_allergen/Os"/>
</dbReference>